<feature type="compositionally biased region" description="Polar residues" evidence="1">
    <location>
        <begin position="143"/>
        <end position="153"/>
    </location>
</feature>
<accession>A0A059CL99</accession>
<dbReference type="InParanoid" id="A0A059CL99"/>
<evidence type="ECO:0000313" key="2">
    <source>
        <dbReference type="EMBL" id="KCW78700.1"/>
    </source>
</evidence>
<organism evidence="2">
    <name type="scientific">Eucalyptus grandis</name>
    <name type="common">Flooded gum</name>
    <dbReference type="NCBI Taxonomy" id="71139"/>
    <lineage>
        <taxon>Eukaryota</taxon>
        <taxon>Viridiplantae</taxon>
        <taxon>Streptophyta</taxon>
        <taxon>Embryophyta</taxon>
        <taxon>Tracheophyta</taxon>
        <taxon>Spermatophyta</taxon>
        <taxon>Magnoliopsida</taxon>
        <taxon>eudicotyledons</taxon>
        <taxon>Gunneridae</taxon>
        <taxon>Pentapetalae</taxon>
        <taxon>rosids</taxon>
        <taxon>malvids</taxon>
        <taxon>Myrtales</taxon>
        <taxon>Myrtaceae</taxon>
        <taxon>Myrtoideae</taxon>
        <taxon>Eucalypteae</taxon>
        <taxon>Eucalyptus</taxon>
    </lineage>
</organism>
<sequence>MCNITRHTHRHHSRIKNVKKKKMDFHRKTAEARRADSVLEGEGSSVQKILSRRPSMGNSNHYDQYRSPGQVPFEWELQPGKCKVDPPINVPRIKPPPISASSSMELPSMPKHNGGIKEASSRWLKKKLWRMIMNKLPRLVMSRSKNQARGSEGTSEESWKENHQPSCVGHVLATNRRIEALKEKSPSFPKIFRRKAIGDEGK</sequence>
<evidence type="ECO:0000256" key="1">
    <source>
        <dbReference type="SAM" id="MobiDB-lite"/>
    </source>
</evidence>
<protein>
    <submittedName>
        <fullName evidence="2">Uncharacterized protein</fullName>
    </submittedName>
</protein>
<proteinExistence type="predicted"/>
<dbReference type="AlphaFoldDB" id="A0A059CL99"/>
<dbReference type="InterPro" id="IPR007789">
    <property type="entry name" value="DUF688"/>
</dbReference>
<name>A0A059CL99_EUCGR</name>
<dbReference type="EMBL" id="KK198755">
    <property type="protein sequence ID" value="KCW78700.1"/>
    <property type="molecule type" value="Genomic_DNA"/>
</dbReference>
<feature type="region of interest" description="Disordered" evidence="1">
    <location>
        <begin position="100"/>
        <end position="119"/>
    </location>
</feature>
<dbReference type="Pfam" id="PF05097">
    <property type="entry name" value="DUF688"/>
    <property type="match status" value="1"/>
</dbReference>
<reference evidence="2" key="1">
    <citation type="submission" date="2013-07" db="EMBL/GenBank/DDBJ databases">
        <title>The genome of Eucalyptus grandis.</title>
        <authorList>
            <person name="Schmutz J."/>
            <person name="Hayes R."/>
            <person name="Myburg A."/>
            <person name="Tuskan G."/>
            <person name="Grattapaglia D."/>
            <person name="Rokhsar D.S."/>
        </authorList>
    </citation>
    <scope>NUCLEOTIDE SEQUENCE</scope>
    <source>
        <tissue evidence="2">Leaf extractions</tissue>
    </source>
</reference>
<dbReference type="Gramene" id="KCW78700">
    <property type="protein sequence ID" value="KCW78700"/>
    <property type="gene ID" value="EUGRSUZ_C00152"/>
</dbReference>
<feature type="region of interest" description="Disordered" evidence="1">
    <location>
        <begin position="142"/>
        <end position="166"/>
    </location>
</feature>
<dbReference type="KEGG" id="egr:104438743"/>
<gene>
    <name evidence="2" type="ORF">EUGRSUZ_C00152</name>
</gene>
<dbReference type="OrthoDB" id="1684445at2759"/>